<evidence type="ECO:0000313" key="4">
    <source>
        <dbReference type="Proteomes" id="UP000664859"/>
    </source>
</evidence>
<feature type="signal peptide" evidence="2">
    <location>
        <begin position="1"/>
        <end position="20"/>
    </location>
</feature>
<reference evidence="3" key="1">
    <citation type="submission" date="2021-02" db="EMBL/GenBank/DDBJ databases">
        <title>First Annotated Genome of the Yellow-green Alga Tribonema minus.</title>
        <authorList>
            <person name="Mahan K.M."/>
        </authorList>
    </citation>
    <scope>NUCLEOTIDE SEQUENCE</scope>
    <source>
        <strain evidence="3">UTEX B ZZ1240</strain>
    </source>
</reference>
<dbReference type="EMBL" id="JAFCMP010000545">
    <property type="protein sequence ID" value="KAG5175858.1"/>
    <property type="molecule type" value="Genomic_DNA"/>
</dbReference>
<evidence type="ECO:0000256" key="1">
    <source>
        <dbReference type="SAM" id="MobiDB-lite"/>
    </source>
</evidence>
<keyword evidence="4" id="KW-1185">Reference proteome</keyword>
<name>A0A835YJZ1_9STRA</name>
<gene>
    <name evidence="3" type="ORF">JKP88DRAFT_203437</name>
</gene>
<feature type="chain" id="PRO_5032502453" evidence="2">
    <location>
        <begin position="21"/>
        <end position="184"/>
    </location>
</feature>
<organism evidence="3 4">
    <name type="scientific">Tribonema minus</name>
    <dbReference type="NCBI Taxonomy" id="303371"/>
    <lineage>
        <taxon>Eukaryota</taxon>
        <taxon>Sar</taxon>
        <taxon>Stramenopiles</taxon>
        <taxon>Ochrophyta</taxon>
        <taxon>PX clade</taxon>
        <taxon>Xanthophyceae</taxon>
        <taxon>Tribonematales</taxon>
        <taxon>Tribonemataceae</taxon>
        <taxon>Tribonema</taxon>
    </lineage>
</organism>
<accession>A0A835YJZ1</accession>
<sequence>MVKQLLVLAALAVLISPAASYTGAATRGAASLGRYRYPSVLRAAEDSNQPDQPPDVSDFQSDSQKRRNRPLSQLKRQRKVKQVQEPEGELRPLVKKERNSMSVLQGEDYWIDLSLVNEDNDKPVKPTPTEDQFKDEKLREEIVSPYKNNTILGIILGITAIIAFVQLNPGILDSYPIINFPEEL</sequence>
<dbReference type="Proteomes" id="UP000664859">
    <property type="component" value="Unassembled WGS sequence"/>
</dbReference>
<proteinExistence type="predicted"/>
<keyword evidence="2" id="KW-0732">Signal</keyword>
<feature type="compositionally biased region" description="Basic and acidic residues" evidence="1">
    <location>
        <begin position="82"/>
        <end position="94"/>
    </location>
</feature>
<comment type="caution">
    <text evidence="3">The sequence shown here is derived from an EMBL/GenBank/DDBJ whole genome shotgun (WGS) entry which is preliminary data.</text>
</comment>
<feature type="region of interest" description="Disordered" evidence="1">
    <location>
        <begin position="44"/>
        <end position="94"/>
    </location>
</feature>
<evidence type="ECO:0000256" key="2">
    <source>
        <dbReference type="SAM" id="SignalP"/>
    </source>
</evidence>
<protein>
    <submittedName>
        <fullName evidence="3">Uncharacterized protein</fullName>
    </submittedName>
</protein>
<dbReference type="AlphaFoldDB" id="A0A835YJZ1"/>
<evidence type="ECO:0000313" key="3">
    <source>
        <dbReference type="EMBL" id="KAG5175858.1"/>
    </source>
</evidence>